<gene>
    <name evidence="1" type="ORF">GGR46_002160</name>
</gene>
<keyword evidence="2" id="KW-1185">Reference proteome</keyword>
<evidence type="ECO:0000313" key="1">
    <source>
        <dbReference type="EMBL" id="MBB4098596.1"/>
    </source>
</evidence>
<proteinExistence type="predicted"/>
<comment type="caution">
    <text evidence="1">The sequence shown here is derived from an EMBL/GenBank/DDBJ whole genome shotgun (WGS) entry which is preliminary data.</text>
</comment>
<sequence length="254" mass="27294">MLLAAIVLQASVALFSPPIDVPLRVVTERREDDRLYRMERHLRFLREGEGYRAEVTLRSATGDTGDVSGALYEAGFGALSGHMLVFHLDRSGAVTTIDDMPALWERFCQRAASSAAERRSLAPSERQKLAARIATPLRALPPERQRAMLASFALAVIADETMTPGTTPVRLPGRAIHGGATSLDGTRTVVALPDGRLRSTTSAAAEGVTLDRVTEVDPRTGLVTRASKTLRIRSGGLEKVSITLLAVEPVADGN</sequence>
<dbReference type="AlphaFoldDB" id="A0A7W6JU71"/>
<name>A0A7W6JU71_9SPHN</name>
<reference evidence="1 2" key="1">
    <citation type="submission" date="2020-08" db="EMBL/GenBank/DDBJ databases">
        <title>Genomic Encyclopedia of Type Strains, Phase IV (KMG-IV): sequencing the most valuable type-strain genomes for metagenomic binning, comparative biology and taxonomic classification.</title>
        <authorList>
            <person name="Goeker M."/>
        </authorList>
    </citation>
    <scope>NUCLEOTIDE SEQUENCE [LARGE SCALE GENOMIC DNA]</scope>
    <source>
        <strain evidence="1 2">DSM 101806</strain>
    </source>
</reference>
<dbReference type="Proteomes" id="UP000557392">
    <property type="component" value="Unassembled WGS sequence"/>
</dbReference>
<evidence type="ECO:0000313" key="2">
    <source>
        <dbReference type="Proteomes" id="UP000557392"/>
    </source>
</evidence>
<organism evidence="1 2">
    <name type="scientific">Sphingomonas kyeonggiensis</name>
    <dbReference type="NCBI Taxonomy" id="1268553"/>
    <lineage>
        <taxon>Bacteria</taxon>
        <taxon>Pseudomonadati</taxon>
        <taxon>Pseudomonadota</taxon>
        <taxon>Alphaproteobacteria</taxon>
        <taxon>Sphingomonadales</taxon>
        <taxon>Sphingomonadaceae</taxon>
        <taxon>Sphingomonas</taxon>
    </lineage>
</organism>
<dbReference type="RefSeq" id="WP_183997518.1">
    <property type="nucleotide sequence ID" value="NZ_JACIEH010000002.1"/>
</dbReference>
<accession>A0A7W6JU71</accession>
<dbReference type="EMBL" id="JACIEH010000002">
    <property type="protein sequence ID" value="MBB4098596.1"/>
    <property type="molecule type" value="Genomic_DNA"/>
</dbReference>
<protein>
    <submittedName>
        <fullName evidence="1">Uncharacterized protein</fullName>
    </submittedName>
</protein>